<accession>A0A366EPN5</accession>
<sequence length="288" mass="34500">MIEFIFKQKNDALKLQAHLNKEFIQSWFHETLFQHNTHYNLTIEVSPFFKEREKLFNGVSHFVLNDKCMDWSESALKENYFYEDVDEINQILEIVSEMRMGERPELMELIGEWDEAEYVHDSLELLLEGKAPISFDSFSKFRLKKLQERLLLMLDLAIDEYKMEQEYQMFVHMLREYLASREQKMRTIHLYSTGYGYRFFDEDMKEVTRQELTKAIDKRLLTNHPLYVDSYTIAPLLSLAPEKILVYGNGDHQLIRTLQNIFEERIDLLPSSYFPDTLLYPSWDIANE</sequence>
<evidence type="ECO:0000313" key="2">
    <source>
        <dbReference type="Proteomes" id="UP000252118"/>
    </source>
</evidence>
<protein>
    <submittedName>
        <fullName evidence="1">Putative sporulation protein YtxC</fullName>
    </submittedName>
</protein>
<dbReference type="InterPro" id="IPR014199">
    <property type="entry name" value="Spore_YtxC"/>
</dbReference>
<dbReference type="AlphaFoldDB" id="A0A366EPN5"/>
<evidence type="ECO:0000313" key="1">
    <source>
        <dbReference type="EMBL" id="RBP04373.1"/>
    </source>
</evidence>
<dbReference type="OrthoDB" id="2986513at2"/>
<name>A0A366EPN5_9BACI</name>
<dbReference type="EMBL" id="QNRJ01000006">
    <property type="protein sequence ID" value="RBP04373.1"/>
    <property type="molecule type" value="Genomic_DNA"/>
</dbReference>
<dbReference type="Pfam" id="PF08812">
    <property type="entry name" value="YtxC"/>
    <property type="match status" value="1"/>
</dbReference>
<reference evidence="1 2" key="1">
    <citation type="submission" date="2018-06" db="EMBL/GenBank/DDBJ databases">
        <title>Freshwater and sediment microbial communities from various areas in North America, analyzing microbe dynamics in response to fracking.</title>
        <authorList>
            <person name="Lamendella R."/>
        </authorList>
    </citation>
    <scope>NUCLEOTIDE SEQUENCE [LARGE SCALE GENOMIC DNA]</scope>
    <source>
        <strain evidence="1 2">97B</strain>
    </source>
</reference>
<gene>
    <name evidence="1" type="ORF">DET59_106165</name>
</gene>
<comment type="caution">
    <text evidence="1">The sequence shown here is derived from an EMBL/GenBank/DDBJ whole genome shotgun (WGS) entry which is preliminary data.</text>
</comment>
<dbReference type="RefSeq" id="WP_113969576.1">
    <property type="nucleotide sequence ID" value="NZ_QNRJ01000006.1"/>
</dbReference>
<dbReference type="Proteomes" id="UP000252118">
    <property type="component" value="Unassembled WGS sequence"/>
</dbReference>
<proteinExistence type="predicted"/>
<organism evidence="1 2">
    <name type="scientific">Rossellomorea aquimaris</name>
    <dbReference type="NCBI Taxonomy" id="189382"/>
    <lineage>
        <taxon>Bacteria</taxon>
        <taxon>Bacillati</taxon>
        <taxon>Bacillota</taxon>
        <taxon>Bacilli</taxon>
        <taxon>Bacillales</taxon>
        <taxon>Bacillaceae</taxon>
        <taxon>Rossellomorea</taxon>
    </lineage>
</organism>